<evidence type="ECO:0000256" key="8">
    <source>
        <dbReference type="SAM" id="Phobius"/>
    </source>
</evidence>
<comment type="subcellular location">
    <subcellularLocation>
        <location evidence="1 7">Membrane</location>
        <topology evidence="1 7">Multi-pass membrane protein</topology>
    </subcellularLocation>
</comment>
<dbReference type="GO" id="GO:0090482">
    <property type="term" value="F:vitamin transmembrane transporter activity"/>
    <property type="evidence" value="ECO:0007669"/>
    <property type="project" value="InterPro"/>
</dbReference>
<feature type="transmembrane region" description="Helical" evidence="8">
    <location>
        <begin position="109"/>
        <end position="130"/>
    </location>
</feature>
<feature type="transmembrane region" description="Helical" evidence="8">
    <location>
        <begin position="321"/>
        <end position="342"/>
    </location>
</feature>
<dbReference type="PANTHER" id="PTHR10686:SF37">
    <property type="entry name" value="THIAMINE TRANSPORTER 2"/>
    <property type="match status" value="1"/>
</dbReference>
<evidence type="ECO:0000256" key="1">
    <source>
        <dbReference type="ARBA" id="ARBA00004141"/>
    </source>
</evidence>
<proteinExistence type="inferred from homology"/>
<keyword evidence="4 8" id="KW-0812">Transmembrane</keyword>
<organism evidence="9 10">
    <name type="scientific">Scleropages formosus</name>
    <name type="common">Asian bonytongue</name>
    <name type="synonym">Osteoglossum formosum</name>
    <dbReference type="NCBI Taxonomy" id="113540"/>
    <lineage>
        <taxon>Eukaryota</taxon>
        <taxon>Metazoa</taxon>
        <taxon>Chordata</taxon>
        <taxon>Craniata</taxon>
        <taxon>Vertebrata</taxon>
        <taxon>Euteleostomi</taxon>
        <taxon>Actinopterygii</taxon>
        <taxon>Neopterygii</taxon>
        <taxon>Teleostei</taxon>
        <taxon>Osteoglossocephala</taxon>
        <taxon>Osteoglossomorpha</taxon>
        <taxon>Osteoglossiformes</taxon>
        <taxon>Osteoglossidae</taxon>
        <taxon>Scleropages</taxon>
    </lineage>
</organism>
<evidence type="ECO:0000256" key="3">
    <source>
        <dbReference type="ARBA" id="ARBA00022448"/>
    </source>
</evidence>
<evidence type="ECO:0000256" key="5">
    <source>
        <dbReference type="ARBA" id="ARBA00022989"/>
    </source>
</evidence>
<gene>
    <name evidence="9" type="primary">SLC19A3</name>
    <name evidence="9" type="synonym">LOC108935380</name>
</gene>
<keyword evidence="10" id="KW-1185">Reference proteome</keyword>
<feature type="transmembrane region" description="Helical" evidence="8">
    <location>
        <begin position="20"/>
        <end position="38"/>
    </location>
</feature>
<feature type="transmembrane region" description="Helical" evidence="8">
    <location>
        <begin position="58"/>
        <end position="78"/>
    </location>
</feature>
<reference evidence="9 10" key="1">
    <citation type="submission" date="2019-04" db="EMBL/GenBank/DDBJ databases">
        <authorList>
            <consortium name="Wellcome Sanger Institute Data Sharing"/>
        </authorList>
    </citation>
    <scope>NUCLEOTIDE SEQUENCE [LARGE SCALE GENOMIC DNA]</scope>
</reference>
<evidence type="ECO:0000313" key="9">
    <source>
        <dbReference type="Ensembl" id="ENSSFOP00015003884.2"/>
    </source>
</evidence>
<feature type="transmembrane region" description="Helical" evidence="8">
    <location>
        <begin position="252"/>
        <end position="274"/>
    </location>
</feature>
<dbReference type="FunFam" id="1.20.1250.20:FF:000225">
    <property type="entry name" value="Solute carrier family 19 member 1"/>
    <property type="match status" value="1"/>
</dbReference>
<feature type="transmembrane region" description="Helical" evidence="8">
    <location>
        <begin position="85"/>
        <end position="103"/>
    </location>
</feature>
<evidence type="ECO:0000313" key="10">
    <source>
        <dbReference type="Proteomes" id="UP000694397"/>
    </source>
</evidence>
<feature type="transmembrane region" description="Helical" evidence="8">
    <location>
        <begin position="174"/>
        <end position="194"/>
    </location>
</feature>
<comment type="similarity">
    <text evidence="2 7">Belongs to the reduced folate carrier (RFC) transporter (TC 2.A.48) family.</text>
</comment>
<feature type="transmembrane region" description="Helical" evidence="8">
    <location>
        <begin position="151"/>
        <end position="168"/>
    </location>
</feature>
<name>A0A8C9QTA0_SCLFO</name>
<accession>A0A8C9QTA0</accession>
<dbReference type="PIRSF" id="PIRSF028739">
    <property type="entry name" value="Folate_carrier"/>
    <property type="match status" value="1"/>
</dbReference>
<dbReference type="Proteomes" id="UP000694397">
    <property type="component" value="Chromosome 9"/>
</dbReference>
<dbReference type="GeneTree" id="ENSGT00950000183022"/>
<dbReference type="InterPro" id="IPR036259">
    <property type="entry name" value="MFS_trans_sf"/>
</dbReference>
<evidence type="ECO:0000256" key="4">
    <source>
        <dbReference type="ARBA" id="ARBA00022692"/>
    </source>
</evidence>
<dbReference type="PANTHER" id="PTHR10686">
    <property type="entry name" value="FOLATE TRANSPORTER"/>
    <property type="match status" value="1"/>
</dbReference>
<feature type="transmembrane region" description="Helical" evidence="8">
    <location>
        <begin position="348"/>
        <end position="372"/>
    </location>
</feature>
<dbReference type="SUPFAM" id="SSF103473">
    <property type="entry name" value="MFS general substrate transporter"/>
    <property type="match status" value="1"/>
</dbReference>
<protein>
    <submittedName>
        <fullName evidence="9">Solute carrier family 19 member 3</fullName>
    </submittedName>
</protein>
<feature type="transmembrane region" description="Helical" evidence="8">
    <location>
        <begin position="384"/>
        <end position="407"/>
    </location>
</feature>
<reference evidence="9" key="3">
    <citation type="submission" date="2025-09" db="UniProtKB">
        <authorList>
            <consortium name="Ensembl"/>
        </authorList>
    </citation>
    <scope>IDENTIFICATION</scope>
</reference>
<keyword evidence="6 7" id="KW-0472">Membrane</keyword>
<dbReference type="AlphaFoldDB" id="A0A8C9QTA0"/>
<evidence type="ECO:0000256" key="6">
    <source>
        <dbReference type="ARBA" id="ARBA00023136"/>
    </source>
</evidence>
<dbReference type="Gene3D" id="1.20.1250.20">
    <property type="entry name" value="MFS general substrate transporter like domains"/>
    <property type="match status" value="1"/>
</dbReference>
<dbReference type="OrthoDB" id="18814at2759"/>
<dbReference type="Ensembl" id="ENSSFOT00015003948.2">
    <property type="protein sequence ID" value="ENSSFOP00015003884.2"/>
    <property type="gene ID" value="ENSSFOG00015002452.2"/>
</dbReference>
<dbReference type="NCBIfam" id="TIGR00806">
    <property type="entry name" value="rfc"/>
    <property type="match status" value="1"/>
</dbReference>
<dbReference type="InterPro" id="IPR002666">
    <property type="entry name" value="Folate_carrier"/>
</dbReference>
<evidence type="ECO:0000256" key="7">
    <source>
        <dbReference type="PIRNR" id="PIRNR028739"/>
    </source>
</evidence>
<reference evidence="9" key="2">
    <citation type="submission" date="2025-08" db="UniProtKB">
        <authorList>
            <consortium name="Ensembl"/>
        </authorList>
    </citation>
    <scope>IDENTIFICATION</scope>
</reference>
<keyword evidence="5 8" id="KW-1133">Transmembrane helix</keyword>
<dbReference type="GO" id="GO:0005886">
    <property type="term" value="C:plasma membrane"/>
    <property type="evidence" value="ECO:0007669"/>
    <property type="project" value="UniProtKB-UniRule"/>
</dbReference>
<sequence length="471" mass="53132">MVGRGESMKCWNSQQTSGWMYPTVVICTYGFFSMMRPGEPFLTPFLTGPYKNISISQVLYPIWTYSNLVLLVPVFLVTDLLRYKPVVVLQGLCSVVAWLLLLFGSGVRAVQIALFVYSIASASDVGYYAYIYSIVHAEHYQRVTSYCRGSILVGFAVGSLLGQLLTSFGATSFYWLNVITLLFLSIALLLSFLLPMPQRSLLLNDLHPNGPNLDISSDLARPSRFSVFTLRRVRWRYILCSWSKLVKDCKECYSSVTILFLSLWWSMGRCGFYQVSNYVQILWSLKEPHDNFTAYNGAVDAVATLSGAATSFAVGHMTLSWSMWGELVLGVFSVVTAGSVYVMDITRNIWICYASYVLFKSSYMMMITICTFQIAKKLSKECYALMFGVNTFLATAIQTILTAVVINTKSLQLPLTTQYFIYSTFFAIIAFIFLIRGVYSVYHVRRSLLEERSPGGHVCDRSTDPPKNTQF</sequence>
<evidence type="ECO:0000256" key="2">
    <source>
        <dbReference type="ARBA" id="ARBA00005773"/>
    </source>
</evidence>
<feature type="transmembrane region" description="Helical" evidence="8">
    <location>
        <begin position="419"/>
        <end position="439"/>
    </location>
</feature>
<keyword evidence="3 7" id="KW-0813">Transport</keyword>
<dbReference type="Pfam" id="PF01770">
    <property type="entry name" value="Folate_carrier"/>
    <property type="match status" value="1"/>
</dbReference>